<dbReference type="GO" id="GO:0016787">
    <property type="term" value="F:hydrolase activity"/>
    <property type="evidence" value="ECO:0007669"/>
    <property type="project" value="UniProtKB-KW"/>
</dbReference>
<accession>A0A3A9ZK73</accession>
<dbReference type="PANTHER" id="PTHR48081">
    <property type="entry name" value="AB HYDROLASE SUPERFAMILY PROTEIN C4A8.06C"/>
    <property type="match status" value="1"/>
</dbReference>
<evidence type="ECO:0000313" key="4">
    <source>
        <dbReference type="EMBL" id="RKN47797.1"/>
    </source>
</evidence>
<dbReference type="InterPro" id="IPR029058">
    <property type="entry name" value="AB_hydrolase_fold"/>
</dbReference>
<dbReference type="Pfam" id="PF20434">
    <property type="entry name" value="BD-FAE"/>
    <property type="match status" value="1"/>
</dbReference>
<evidence type="ECO:0000256" key="1">
    <source>
        <dbReference type="ARBA" id="ARBA00022801"/>
    </source>
</evidence>
<dbReference type="RefSeq" id="WP_120728758.1">
    <property type="nucleotide sequence ID" value="NZ_RBAK01000004.1"/>
</dbReference>
<dbReference type="EMBL" id="RBAK01000004">
    <property type="protein sequence ID" value="RKN47797.1"/>
    <property type="molecule type" value="Genomic_DNA"/>
</dbReference>
<dbReference type="InterPro" id="IPR050300">
    <property type="entry name" value="GDXG_lipolytic_enzyme"/>
</dbReference>
<keyword evidence="2" id="KW-1133">Transmembrane helix</keyword>
<protein>
    <submittedName>
        <fullName evidence="4">Alpha/beta hydrolase</fullName>
    </submittedName>
</protein>
<keyword evidence="2" id="KW-0812">Transmembrane</keyword>
<feature type="domain" description="BD-FAE-like" evidence="3">
    <location>
        <begin position="159"/>
        <end position="289"/>
    </location>
</feature>
<feature type="transmembrane region" description="Helical" evidence="2">
    <location>
        <begin position="68"/>
        <end position="88"/>
    </location>
</feature>
<keyword evidence="2" id="KW-0472">Membrane</keyword>
<dbReference type="OrthoDB" id="9803828at2"/>
<gene>
    <name evidence="4" type="ORF">D7223_13725</name>
</gene>
<dbReference type="AlphaFoldDB" id="A0A3A9ZK73"/>
<dbReference type="SUPFAM" id="SSF53474">
    <property type="entry name" value="alpha/beta-Hydrolases"/>
    <property type="match status" value="1"/>
</dbReference>
<dbReference type="InterPro" id="IPR049492">
    <property type="entry name" value="BD-FAE-like_dom"/>
</dbReference>
<comment type="caution">
    <text evidence="4">The sequence shown here is derived from an EMBL/GenBank/DDBJ whole genome shotgun (WGS) entry which is preliminary data.</text>
</comment>
<evidence type="ECO:0000259" key="3">
    <source>
        <dbReference type="Pfam" id="PF20434"/>
    </source>
</evidence>
<evidence type="ECO:0000313" key="5">
    <source>
        <dbReference type="Proteomes" id="UP000281726"/>
    </source>
</evidence>
<dbReference type="Proteomes" id="UP000281726">
    <property type="component" value="Unassembled WGS sequence"/>
</dbReference>
<organism evidence="4 5">
    <name type="scientific">Micromonospora endolithica</name>
    <dbReference type="NCBI Taxonomy" id="230091"/>
    <lineage>
        <taxon>Bacteria</taxon>
        <taxon>Bacillati</taxon>
        <taxon>Actinomycetota</taxon>
        <taxon>Actinomycetes</taxon>
        <taxon>Micromonosporales</taxon>
        <taxon>Micromonosporaceae</taxon>
        <taxon>Micromonospora</taxon>
    </lineage>
</organism>
<dbReference type="Gene3D" id="3.40.50.1820">
    <property type="entry name" value="alpha/beta hydrolase"/>
    <property type="match status" value="1"/>
</dbReference>
<feature type="transmembrane region" description="Helical" evidence="2">
    <location>
        <begin position="6"/>
        <end position="22"/>
    </location>
</feature>
<dbReference type="PANTHER" id="PTHR48081:SF33">
    <property type="entry name" value="KYNURENINE FORMAMIDASE"/>
    <property type="match status" value="1"/>
</dbReference>
<evidence type="ECO:0000256" key="2">
    <source>
        <dbReference type="SAM" id="Phobius"/>
    </source>
</evidence>
<proteinExistence type="predicted"/>
<reference evidence="4 5" key="1">
    <citation type="journal article" date="2004" name="Syst. Appl. Microbiol.">
        <title>Cryptoendolithic actinomycetes from antarctic sandstone rock samples: Micromonospora endolithica sp. nov. and two isolates related to Micromonospora coerulea Jensen 1932.</title>
        <authorList>
            <person name="Hirsch P."/>
            <person name="Mevs U."/>
            <person name="Kroppenstedt R.M."/>
            <person name="Schumann P."/>
            <person name="Stackebrandt E."/>
        </authorList>
    </citation>
    <scope>NUCLEOTIDE SEQUENCE [LARGE SCALE GENOMIC DNA]</scope>
    <source>
        <strain evidence="4 5">JCM 12677</strain>
    </source>
</reference>
<sequence>MPIGYLVTVAFVAWCVFFGVVAPRRPGPLGTLSFAFGLAVNEVPFLAAYWLLGATVLSIVEDDIDTPAGWLVVALAAVTTAGLVVIAVRGARAARTVREALSDALGAGWRDRVGGAALRRLRPHRPIARILLAPFAVRRRDVQRIANLSYGPAGTRNLLDVYRHRSRPTGGPVLVHLHRGGFVSGRKNREARPLLYRLAGQGWMCVSANYRLRPEVAFPEHLVDVKKVIAWVRAHAAEYGGDPEVIVVAGSSAGGHLAVTAALTANDPAFQPGFTDVDTSVVAAVSLYGYYGSLGGEQALPSAPGAYAGPDAPPLFLAHGDRDTVVHVEGVRDFVDRVRDVSANPVVYAELRGGQHSFDLFHSLRFDAVVDGVEAFAAWVLATRSRPREDARDT</sequence>
<keyword evidence="5" id="KW-1185">Reference proteome</keyword>
<name>A0A3A9ZK73_9ACTN</name>
<keyword evidence="1 4" id="KW-0378">Hydrolase</keyword>
<feature type="transmembrane region" description="Helical" evidence="2">
    <location>
        <begin position="34"/>
        <end position="56"/>
    </location>
</feature>